<keyword evidence="4 9" id="KW-0812">Transmembrane</keyword>
<evidence type="ECO:0000259" key="11">
    <source>
        <dbReference type="PROSITE" id="PS50929"/>
    </source>
</evidence>
<dbReference type="InterPro" id="IPR039421">
    <property type="entry name" value="Type_1_exporter"/>
</dbReference>
<keyword evidence="6 12" id="KW-0067">ATP-binding</keyword>
<evidence type="ECO:0000256" key="1">
    <source>
        <dbReference type="ARBA" id="ARBA00004651"/>
    </source>
</evidence>
<dbReference type="Proteomes" id="UP000243232">
    <property type="component" value="Chromosome I"/>
</dbReference>
<evidence type="ECO:0000256" key="5">
    <source>
        <dbReference type="ARBA" id="ARBA00022741"/>
    </source>
</evidence>
<evidence type="ECO:0000313" key="13">
    <source>
        <dbReference type="Proteomes" id="UP000243232"/>
    </source>
</evidence>
<feature type="transmembrane region" description="Helical" evidence="9">
    <location>
        <begin position="236"/>
        <end position="258"/>
    </location>
</feature>
<dbReference type="AlphaFoldDB" id="A0A1H2ELU6"/>
<sequence>MQLRSLLTYAAPYRGRLALVAALMLASSAVTLAVPWLAGQMLGGIFSEQAQDLGKLVGWLLLALLLITLLKIIVANLSGAVSARMLADLRQRVYDHLQSLPLAFHQAHRQGDTLALMTYEVARLSQFLSSTLISIPPLLLTVLGACVLMLRIDPLLALLVPLLVPAFYLILKIVGRRLRGLAQQLQQAEAGVVGLAEENLEMLPALKSFTREREESQRYRTHIDHAMQLTLKENRIYAAMEPLIGLVAAAAAVLLLFFAGKSVHAGSLSPAELFSFLFYAALLTQPVGTLANLYGQIQTTRGTLARLQSVLREKPETGYSATGKLERAEGEIRVEGLRFAYPGRDTTLHGIDLLIRPGETVALTGPNGAGKSTLIALLLRMYEPGAGRILLDGQDIAGINLKDLRRQIGVVPQRALLFNGSVRANIAYGLPGATDAQIEKAARLAQAWEFIQHLPQGFDTQIGDHGVRLSGGQRQRIALARAFVKDPPILVLDEATSMYDLEGESAFVEACADALHDRTVILITHRPASLALAQRILRMESGVLVETTETNT</sequence>
<evidence type="ECO:0000256" key="6">
    <source>
        <dbReference type="ARBA" id="ARBA00022840"/>
    </source>
</evidence>
<dbReference type="GO" id="GO:0005886">
    <property type="term" value="C:plasma membrane"/>
    <property type="evidence" value="ECO:0007669"/>
    <property type="project" value="UniProtKB-SubCell"/>
</dbReference>
<dbReference type="SUPFAM" id="SSF52540">
    <property type="entry name" value="P-loop containing nucleoside triphosphate hydrolases"/>
    <property type="match status" value="1"/>
</dbReference>
<feature type="domain" description="ABC transporter" evidence="10">
    <location>
        <begin position="332"/>
        <end position="552"/>
    </location>
</feature>
<dbReference type="Gene3D" id="3.40.50.300">
    <property type="entry name" value="P-loop containing nucleotide triphosphate hydrolases"/>
    <property type="match status" value="1"/>
</dbReference>
<dbReference type="SMART" id="SM00382">
    <property type="entry name" value="AAA"/>
    <property type="match status" value="1"/>
</dbReference>
<dbReference type="PROSITE" id="PS50929">
    <property type="entry name" value="ABC_TM1F"/>
    <property type="match status" value="1"/>
</dbReference>
<dbReference type="GO" id="GO:0015421">
    <property type="term" value="F:ABC-type oligopeptide transporter activity"/>
    <property type="evidence" value="ECO:0007669"/>
    <property type="project" value="TreeGrafter"/>
</dbReference>
<evidence type="ECO:0000256" key="9">
    <source>
        <dbReference type="SAM" id="Phobius"/>
    </source>
</evidence>
<feature type="domain" description="ABC transmembrane type-1" evidence="11">
    <location>
        <begin position="18"/>
        <end position="299"/>
    </location>
</feature>
<feature type="transmembrane region" description="Helical" evidence="9">
    <location>
        <begin position="273"/>
        <end position="294"/>
    </location>
</feature>
<dbReference type="Gene3D" id="1.20.1560.10">
    <property type="entry name" value="ABC transporter type 1, transmembrane domain"/>
    <property type="match status" value="1"/>
</dbReference>
<evidence type="ECO:0000256" key="2">
    <source>
        <dbReference type="ARBA" id="ARBA00022448"/>
    </source>
</evidence>
<dbReference type="RefSeq" id="WP_090193278.1">
    <property type="nucleotide sequence ID" value="NZ_LT629785.1"/>
</dbReference>
<evidence type="ECO:0000256" key="8">
    <source>
        <dbReference type="ARBA" id="ARBA00023136"/>
    </source>
</evidence>
<dbReference type="EMBL" id="LT629785">
    <property type="protein sequence ID" value="SDT95933.1"/>
    <property type="molecule type" value="Genomic_DNA"/>
</dbReference>
<dbReference type="InterPro" id="IPR027417">
    <property type="entry name" value="P-loop_NTPase"/>
</dbReference>
<name>A0A1H2ELU6_9PSED</name>
<dbReference type="InterPro" id="IPR017871">
    <property type="entry name" value="ABC_transporter-like_CS"/>
</dbReference>
<dbReference type="Pfam" id="PF00664">
    <property type="entry name" value="ABC_membrane"/>
    <property type="match status" value="1"/>
</dbReference>
<dbReference type="OrthoDB" id="9806127at2"/>
<dbReference type="Pfam" id="PF00005">
    <property type="entry name" value="ABC_tran"/>
    <property type="match status" value="1"/>
</dbReference>
<evidence type="ECO:0000256" key="3">
    <source>
        <dbReference type="ARBA" id="ARBA00022475"/>
    </source>
</evidence>
<feature type="transmembrane region" description="Helical" evidence="9">
    <location>
        <begin position="156"/>
        <end position="174"/>
    </location>
</feature>
<reference evidence="13" key="1">
    <citation type="submission" date="2016-10" db="EMBL/GenBank/DDBJ databases">
        <authorList>
            <person name="Varghese N."/>
            <person name="Submissions S."/>
        </authorList>
    </citation>
    <scope>NUCLEOTIDE SEQUENCE [LARGE SCALE GENOMIC DNA]</scope>
    <source>
        <strain evidence="13">DSM 17875</strain>
    </source>
</reference>
<evidence type="ECO:0000259" key="10">
    <source>
        <dbReference type="PROSITE" id="PS50893"/>
    </source>
</evidence>
<accession>A0A1H2ELU6</accession>
<dbReference type="SUPFAM" id="SSF90123">
    <property type="entry name" value="ABC transporter transmembrane region"/>
    <property type="match status" value="1"/>
</dbReference>
<dbReference type="PROSITE" id="PS00211">
    <property type="entry name" value="ABC_TRANSPORTER_1"/>
    <property type="match status" value="1"/>
</dbReference>
<keyword evidence="3" id="KW-1003">Cell membrane</keyword>
<dbReference type="GO" id="GO:0016887">
    <property type="term" value="F:ATP hydrolysis activity"/>
    <property type="evidence" value="ECO:0007669"/>
    <property type="project" value="InterPro"/>
</dbReference>
<dbReference type="GO" id="GO:0005524">
    <property type="term" value="F:ATP binding"/>
    <property type="evidence" value="ECO:0007669"/>
    <property type="project" value="UniProtKB-KW"/>
</dbReference>
<dbReference type="PANTHER" id="PTHR43394">
    <property type="entry name" value="ATP-DEPENDENT PERMEASE MDL1, MITOCHONDRIAL"/>
    <property type="match status" value="1"/>
</dbReference>
<organism evidence="12 13">
    <name type="scientific">Pseudomonas pohangensis</name>
    <dbReference type="NCBI Taxonomy" id="364197"/>
    <lineage>
        <taxon>Bacteria</taxon>
        <taxon>Pseudomonadati</taxon>
        <taxon>Pseudomonadota</taxon>
        <taxon>Gammaproteobacteria</taxon>
        <taxon>Pseudomonadales</taxon>
        <taxon>Pseudomonadaceae</taxon>
        <taxon>Pseudomonas</taxon>
    </lineage>
</organism>
<dbReference type="InterPro" id="IPR011527">
    <property type="entry name" value="ABC1_TM_dom"/>
</dbReference>
<comment type="subcellular location">
    <subcellularLocation>
        <location evidence="1">Cell membrane</location>
        <topology evidence="1">Multi-pass membrane protein</topology>
    </subcellularLocation>
</comment>
<gene>
    <name evidence="12" type="ORF">SAMN05216296_0892</name>
</gene>
<dbReference type="FunFam" id="3.40.50.300:FF:000299">
    <property type="entry name" value="ABC transporter ATP-binding protein/permease"/>
    <property type="match status" value="1"/>
</dbReference>
<keyword evidence="13" id="KW-1185">Reference proteome</keyword>
<protein>
    <submittedName>
        <fullName evidence="12">ATP-binding cassette, subfamily B/ATP-binding cassette, subfamily B, MsbA</fullName>
    </submittedName>
</protein>
<evidence type="ECO:0000256" key="7">
    <source>
        <dbReference type="ARBA" id="ARBA00022989"/>
    </source>
</evidence>
<proteinExistence type="predicted"/>
<dbReference type="InterPro" id="IPR036640">
    <property type="entry name" value="ABC1_TM_sf"/>
</dbReference>
<dbReference type="InterPro" id="IPR003593">
    <property type="entry name" value="AAA+_ATPase"/>
</dbReference>
<keyword evidence="8 9" id="KW-0472">Membrane</keyword>
<dbReference type="PANTHER" id="PTHR43394:SF1">
    <property type="entry name" value="ATP-BINDING CASSETTE SUB-FAMILY B MEMBER 10, MITOCHONDRIAL"/>
    <property type="match status" value="1"/>
</dbReference>
<dbReference type="PROSITE" id="PS50893">
    <property type="entry name" value="ABC_TRANSPORTER_2"/>
    <property type="match status" value="1"/>
</dbReference>
<feature type="transmembrane region" description="Helical" evidence="9">
    <location>
        <begin position="127"/>
        <end position="150"/>
    </location>
</feature>
<keyword evidence="7 9" id="KW-1133">Transmembrane helix</keyword>
<keyword evidence="2" id="KW-0813">Transport</keyword>
<dbReference type="InterPro" id="IPR003439">
    <property type="entry name" value="ABC_transporter-like_ATP-bd"/>
</dbReference>
<evidence type="ECO:0000313" key="12">
    <source>
        <dbReference type="EMBL" id="SDT95933.1"/>
    </source>
</evidence>
<evidence type="ECO:0000256" key="4">
    <source>
        <dbReference type="ARBA" id="ARBA00022692"/>
    </source>
</evidence>
<feature type="transmembrane region" description="Helical" evidence="9">
    <location>
        <begin position="57"/>
        <end position="82"/>
    </location>
</feature>
<dbReference type="STRING" id="364197.SAMN05216296_0892"/>
<keyword evidence="5" id="KW-0547">Nucleotide-binding</keyword>